<evidence type="ECO:0000313" key="2">
    <source>
        <dbReference type="EMBL" id="CAI9757610.1"/>
    </source>
</evidence>
<feature type="signal peptide" evidence="1">
    <location>
        <begin position="1"/>
        <end position="22"/>
    </location>
</feature>
<organism evidence="2 3">
    <name type="scientific">Fraxinus pennsylvanica</name>
    <dbReference type="NCBI Taxonomy" id="56036"/>
    <lineage>
        <taxon>Eukaryota</taxon>
        <taxon>Viridiplantae</taxon>
        <taxon>Streptophyta</taxon>
        <taxon>Embryophyta</taxon>
        <taxon>Tracheophyta</taxon>
        <taxon>Spermatophyta</taxon>
        <taxon>Magnoliopsida</taxon>
        <taxon>eudicotyledons</taxon>
        <taxon>Gunneridae</taxon>
        <taxon>Pentapetalae</taxon>
        <taxon>asterids</taxon>
        <taxon>lamiids</taxon>
        <taxon>Lamiales</taxon>
        <taxon>Oleaceae</taxon>
        <taxon>Oleeae</taxon>
        <taxon>Fraxinus</taxon>
    </lineage>
</organism>
<reference evidence="2" key="1">
    <citation type="submission" date="2023-05" db="EMBL/GenBank/DDBJ databases">
        <authorList>
            <person name="Huff M."/>
        </authorList>
    </citation>
    <scope>NUCLEOTIDE SEQUENCE</scope>
</reference>
<dbReference type="InterPro" id="IPR044190">
    <property type="entry name" value="THA8-like"/>
</dbReference>
<protein>
    <recommendedName>
        <fullName evidence="4">Pentatricopeptide repeat-containing protein</fullName>
    </recommendedName>
</protein>
<gene>
    <name evidence="2" type="ORF">FPE_LOCUS5040</name>
</gene>
<evidence type="ECO:0000313" key="3">
    <source>
        <dbReference type="Proteomes" id="UP000834106"/>
    </source>
</evidence>
<keyword evidence="3" id="KW-1185">Reference proteome</keyword>
<dbReference type="Gene3D" id="1.25.40.10">
    <property type="entry name" value="Tetratricopeptide repeat domain"/>
    <property type="match status" value="1"/>
</dbReference>
<dbReference type="InterPro" id="IPR011990">
    <property type="entry name" value="TPR-like_helical_dom_sf"/>
</dbReference>
<keyword evidence="1" id="KW-0732">Signal</keyword>
<feature type="chain" id="PRO_5042208514" description="Pentatricopeptide repeat-containing protein" evidence="1">
    <location>
        <begin position="23"/>
        <end position="263"/>
    </location>
</feature>
<dbReference type="GO" id="GO:0003723">
    <property type="term" value="F:RNA binding"/>
    <property type="evidence" value="ECO:0007669"/>
    <property type="project" value="InterPro"/>
</dbReference>
<name>A0AAD1YV76_9LAMI</name>
<dbReference type="PANTHER" id="PTHR47594">
    <property type="entry name" value="PPR CONTAINING PLANT-LIKE PROTEIN"/>
    <property type="match status" value="1"/>
</dbReference>
<dbReference type="Proteomes" id="UP000834106">
    <property type="component" value="Chromosome 3"/>
</dbReference>
<proteinExistence type="predicted"/>
<evidence type="ECO:0000256" key="1">
    <source>
        <dbReference type="SAM" id="SignalP"/>
    </source>
</evidence>
<dbReference type="PANTHER" id="PTHR47594:SF3">
    <property type="entry name" value="PROTEIN THYLAKOID ASSEMBLY 8, CHLOROPLASTIC"/>
    <property type="match status" value="1"/>
</dbReference>
<dbReference type="GO" id="GO:0000373">
    <property type="term" value="P:Group II intron splicing"/>
    <property type="evidence" value="ECO:0007669"/>
    <property type="project" value="InterPro"/>
</dbReference>
<sequence>MSFQYYLSTWTKALLFLRLSLQLPRSSLNPPPMASSLHSNLNFVPTTQSTVAVGGGARPHRFSIILCGPRDNRGPLLKGRILSTEAIQAIQALKRAHRTDPTNLPTHMLSRLIKSDLIAAFKELLRQDHCILALKVFSTIRSEYVVDWSNYADLVLALTRKGFRDEIEALILDMEKEGGIQCDDSKGLSRLIKALIDTERKESTVRIYEMMRRSGWGSNVTVDEYLGKVLSRGLRRFGEEKMADEIDEDLRRFCRGISEKPRV</sequence>
<accession>A0AAD1YV76</accession>
<dbReference type="EMBL" id="OU503038">
    <property type="protein sequence ID" value="CAI9757610.1"/>
    <property type="molecule type" value="Genomic_DNA"/>
</dbReference>
<dbReference type="GO" id="GO:0009658">
    <property type="term" value="P:chloroplast organization"/>
    <property type="evidence" value="ECO:0007669"/>
    <property type="project" value="InterPro"/>
</dbReference>
<dbReference type="AlphaFoldDB" id="A0AAD1YV76"/>
<evidence type="ECO:0008006" key="4">
    <source>
        <dbReference type="Google" id="ProtNLM"/>
    </source>
</evidence>